<dbReference type="EMBL" id="HBEY01012148">
    <property type="protein sequence ID" value="CAD8602508.1"/>
    <property type="molecule type" value="Transcribed_RNA"/>
</dbReference>
<proteinExistence type="predicted"/>
<feature type="signal peptide" evidence="1">
    <location>
        <begin position="1"/>
        <end position="18"/>
    </location>
</feature>
<reference evidence="2" key="1">
    <citation type="submission" date="2021-01" db="EMBL/GenBank/DDBJ databases">
        <authorList>
            <person name="Corre E."/>
            <person name="Pelletier E."/>
            <person name="Niang G."/>
            <person name="Scheremetjew M."/>
            <person name="Finn R."/>
            <person name="Kale V."/>
            <person name="Holt S."/>
            <person name="Cochrane G."/>
            <person name="Meng A."/>
            <person name="Brown T."/>
            <person name="Cohen L."/>
        </authorList>
    </citation>
    <scope>NUCLEOTIDE SEQUENCE</scope>
    <source>
        <strain evidence="2">PLY182g</strain>
    </source>
</reference>
<gene>
    <name evidence="2" type="ORF">CPEL01642_LOCUS5841</name>
</gene>
<keyword evidence="1" id="KW-0732">Signal</keyword>
<protein>
    <submittedName>
        <fullName evidence="2">Uncharacterized protein</fullName>
    </submittedName>
</protein>
<evidence type="ECO:0000313" key="2">
    <source>
        <dbReference type="EMBL" id="CAD8602508.1"/>
    </source>
</evidence>
<sequence length="362" mass="38842">MRVMKLLVVFALLGAASALPLKRMRFREQMKAKVGGLCIVDAGGKCLAACTDGQNEVPGLTCEESGHKCCVGKGGAPKQESSGVSCFAKYVVDRGEPVKGVDDKTIALKKAGIAGPAPGNPAVLAKDTAHVTEFSKTNYELGTEGTPYVGVLDTTNGNIHLYPQPIVLAKKVTGWSDETESATYAEGVWTGANRYSKETMPKKFEEADISTAETATFGFPAAAQAKLKLAEDKAYPCVIFHNQGGGDQYAQPGLTVCDQVKDVAGHEQLRQMAGVAEKKAIGFTIYKYDAGHCKKEATERAGFPFLYFSGTSRSQNQNFYEWSPRKPEKFSGAMLPDAAELIYNTLCKDLGIDCTGFVKKCA</sequence>
<feature type="chain" id="PRO_5030959057" evidence="1">
    <location>
        <begin position="19"/>
        <end position="362"/>
    </location>
</feature>
<accession>A0A7S0PWP8</accession>
<name>A0A7S0PWP8_9EUKA</name>
<evidence type="ECO:0000256" key="1">
    <source>
        <dbReference type="SAM" id="SignalP"/>
    </source>
</evidence>
<dbReference type="AlphaFoldDB" id="A0A7S0PWP8"/>
<organism evidence="2">
    <name type="scientific">Coccolithus braarudii</name>
    <dbReference type="NCBI Taxonomy" id="221442"/>
    <lineage>
        <taxon>Eukaryota</taxon>
        <taxon>Haptista</taxon>
        <taxon>Haptophyta</taxon>
        <taxon>Prymnesiophyceae</taxon>
        <taxon>Coccolithales</taxon>
        <taxon>Coccolithaceae</taxon>
        <taxon>Coccolithus</taxon>
    </lineage>
</organism>